<accession>A0A9D2J590</accession>
<reference evidence="2" key="2">
    <citation type="submission" date="2021-04" db="EMBL/GenBank/DDBJ databases">
        <authorList>
            <person name="Gilroy R."/>
        </authorList>
    </citation>
    <scope>NUCLEOTIDE SEQUENCE</scope>
    <source>
        <strain evidence="2">ChiGjej4B4-7305</strain>
    </source>
</reference>
<dbReference type="InterPro" id="IPR008928">
    <property type="entry name" value="6-hairpin_glycosidase_sf"/>
</dbReference>
<proteinExistence type="predicted"/>
<dbReference type="GO" id="GO:0005975">
    <property type="term" value="P:carbohydrate metabolic process"/>
    <property type="evidence" value="ECO:0007669"/>
    <property type="project" value="InterPro"/>
</dbReference>
<dbReference type="InterPro" id="IPR054491">
    <property type="entry name" value="MGH1-like_GH"/>
</dbReference>
<dbReference type="InterPro" id="IPR012341">
    <property type="entry name" value="6hp_glycosidase-like_sf"/>
</dbReference>
<protein>
    <recommendedName>
        <fullName evidence="1">Mannosylglycerate hydrolase MGH1-like glycoside hydrolase domain-containing protein</fullName>
    </recommendedName>
</protein>
<organism evidence="2 3">
    <name type="scientific">Candidatus Ruania gallistercoris</name>
    <dbReference type="NCBI Taxonomy" id="2838746"/>
    <lineage>
        <taxon>Bacteria</taxon>
        <taxon>Bacillati</taxon>
        <taxon>Actinomycetota</taxon>
        <taxon>Actinomycetes</taxon>
        <taxon>Micrococcales</taxon>
        <taxon>Ruaniaceae</taxon>
        <taxon>Ruania</taxon>
    </lineage>
</organism>
<name>A0A9D2J590_9MICO</name>
<dbReference type="EMBL" id="DXBY01000297">
    <property type="protein sequence ID" value="HIZ37505.1"/>
    <property type="molecule type" value="Genomic_DNA"/>
</dbReference>
<evidence type="ECO:0000313" key="3">
    <source>
        <dbReference type="Proteomes" id="UP000824037"/>
    </source>
</evidence>
<reference evidence="2" key="1">
    <citation type="journal article" date="2021" name="PeerJ">
        <title>Extensive microbial diversity within the chicken gut microbiome revealed by metagenomics and culture.</title>
        <authorList>
            <person name="Gilroy R."/>
            <person name="Ravi A."/>
            <person name="Getino M."/>
            <person name="Pursley I."/>
            <person name="Horton D.L."/>
            <person name="Alikhan N.F."/>
            <person name="Baker D."/>
            <person name="Gharbi K."/>
            <person name="Hall N."/>
            <person name="Watson M."/>
            <person name="Adriaenssens E.M."/>
            <person name="Foster-Nyarko E."/>
            <person name="Jarju S."/>
            <person name="Secka A."/>
            <person name="Antonio M."/>
            <person name="Oren A."/>
            <person name="Chaudhuri R.R."/>
            <person name="La Ragione R."/>
            <person name="Hildebrand F."/>
            <person name="Pallen M.J."/>
        </authorList>
    </citation>
    <scope>NUCLEOTIDE SEQUENCE</scope>
    <source>
        <strain evidence="2">ChiGjej4B4-7305</strain>
    </source>
</reference>
<dbReference type="Pfam" id="PF22422">
    <property type="entry name" value="MGH1-like_GH"/>
    <property type="match status" value="1"/>
</dbReference>
<dbReference type="SUPFAM" id="SSF48208">
    <property type="entry name" value="Six-hairpin glycosidases"/>
    <property type="match status" value="1"/>
</dbReference>
<evidence type="ECO:0000259" key="1">
    <source>
        <dbReference type="Pfam" id="PF22422"/>
    </source>
</evidence>
<gene>
    <name evidence="2" type="ORF">H9815_17140</name>
</gene>
<comment type="caution">
    <text evidence="2">The sequence shown here is derived from an EMBL/GenBank/DDBJ whole genome shotgun (WGS) entry which is preliminary data.</text>
</comment>
<sequence>MDIDAALTGPHRGLRTRPGTLLLGPSGRRLWVDYLEDRPGFVGRIDYIHKLNVPLLFTVTAAHPPEPQRSAGRWAPSHLHTEQRLGEVNLTETRFITWDDRAVSVQRWQNQGSRPVTLRGDYDRDLLTDSGALRGRRYIAAHDFTLLVELHASRRDLWDGIRLEPGQECEVTVVATVAHLPGDAVAGERTGGEVIEGAAGAGSGAQGIPAAQAPAAEPDGAALLAEHRREYQSWFDTVPAFNSDSELLNRLWAYRWYILRNSLSEPGLGHLPGTVMVEGRSHKMTKTPWRPSGWEFSKVIPLSTSLHVHDLRWRRDPGDAVEVMRSTARLQGPDGQLYAHTVREKMKPYVNYFGHAMALFAELHGSAAVPQDVLAAAKEQVRGDRRQLVTSGDELPVQYDHKRTGKEYQPSYWYFHDYPADAKDKSTYTPLKRVDRAVYQYLNARGVAALCAARQDPDEQEFTDLADRLAASILTKHWDAATEFFYDLHHRTDEQAMVRNVVGFYPWWAGLTDESHAVGLRRALGPEYFGGAEPYPSVAQDCPAFRPGGGWLGNFFKGRNGCMWNGPSWPYTTAITLDAIGRNAGGSPELVEEFATGLWALARQHFRDGDVAVPYLVEHYDGLTGEPISDEPDYNHSYLIDLLVQYVAGLRIAGDALELEPLDVGLAELHLTGLPVGRHRLAIELTGRGEDRSARVCCGDQVLFEGPVTGRVRLPECTQH</sequence>
<dbReference type="Gene3D" id="1.50.10.10">
    <property type="match status" value="1"/>
</dbReference>
<dbReference type="AlphaFoldDB" id="A0A9D2J590"/>
<feature type="domain" description="Mannosylglycerate hydrolase MGH1-like glycoside hydrolase" evidence="1">
    <location>
        <begin position="303"/>
        <end position="637"/>
    </location>
</feature>
<dbReference type="Proteomes" id="UP000824037">
    <property type="component" value="Unassembled WGS sequence"/>
</dbReference>
<evidence type="ECO:0000313" key="2">
    <source>
        <dbReference type="EMBL" id="HIZ37505.1"/>
    </source>
</evidence>